<feature type="transmembrane region" description="Helical" evidence="2">
    <location>
        <begin position="188"/>
        <end position="211"/>
    </location>
</feature>
<keyword evidence="2" id="KW-1133">Transmembrane helix</keyword>
<evidence type="ECO:0008006" key="5">
    <source>
        <dbReference type="Google" id="ProtNLM"/>
    </source>
</evidence>
<dbReference type="Proteomes" id="UP001642502">
    <property type="component" value="Unassembled WGS sequence"/>
</dbReference>
<dbReference type="PANTHER" id="PTHR38402">
    <property type="entry name" value="MITOCHONDRIAL OUTER MEMBRANE PROTEIN OM14"/>
    <property type="match status" value="1"/>
</dbReference>
<keyword evidence="2" id="KW-0472">Membrane</keyword>
<evidence type="ECO:0000256" key="1">
    <source>
        <dbReference type="SAM" id="MobiDB-lite"/>
    </source>
</evidence>
<comment type="caution">
    <text evidence="3">The sequence shown here is derived from an EMBL/GenBank/DDBJ whole genome shotgun (WGS) entry which is preliminary data.</text>
</comment>
<dbReference type="InterPro" id="IPR039454">
    <property type="entry name" value="OM14"/>
</dbReference>
<dbReference type="PANTHER" id="PTHR38402:SF1">
    <property type="entry name" value="MITOCHONDRIAL OUTER MEMBRANE PROTEIN OM14"/>
    <property type="match status" value="1"/>
</dbReference>
<proteinExistence type="predicted"/>
<feature type="compositionally biased region" description="Basic and acidic residues" evidence="1">
    <location>
        <begin position="115"/>
        <end position="133"/>
    </location>
</feature>
<dbReference type="EMBL" id="CAWUON010000013">
    <property type="protein sequence ID" value="CAK7265684.1"/>
    <property type="molecule type" value="Genomic_DNA"/>
</dbReference>
<organism evidence="3 4">
    <name type="scientific">Sporothrix epigloea</name>
    <dbReference type="NCBI Taxonomy" id="1892477"/>
    <lineage>
        <taxon>Eukaryota</taxon>
        <taxon>Fungi</taxon>
        <taxon>Dikarya</taxon>
        <taxon>Ascomycota</taxon>
        <taxon>Pezizomycotina</taxon>
        <taxon>Sordariomycetes</taxon>
        <taxon>Sordariomycetidae</taxon>
        <taxon>Ophiostomatales</taxon>
        <taxon>Ophiostomataceae</taxon>
        <taxon>Sporothrix</taxon>
    </lineage>
</organism>
<feature type="region of interest" description="Disordered" evidence="1">
    <location>
        <begin position="26"/>
        <end position="133"/>
    </location>
</feature>
<accession>A0ABP0DBT6</accession>
<feature type="compositionally biased region" description="Polar residues" evidence="1">
    <location>
        <begin position="47"/>
        <end position="56"/>
    </location>
</feature>
<reference evidence="3 4" key="1">
    <citation type="submission" date="2024-01" db="EMBL/GenBank/DDBJ databases">
        <authorList>
            <person name="Allen C."/>
            <person name="Tagirdzhanova G."/>
        </authorList>
    </citation>
    <scope>NUCLEOTIDE SEQUENCE [LARGE SCALE GENOMIC DNA]</scope>
    <source>
        <strain evidence="3 4">CBS 119000</strain>
    </source>
</reference>
<evidence type="ECO:0000256" key="2">
    <source>
        <dbReference type="SAM" id="Phobius"/>
    </source>
</evidence>
<gene>
    <name evidence="3" type="ORF">SEPCBS119000_001641</name>
</gene>
<evidence type="ECO:0000313" key="4">
    <source>
        <dbReference type="Proteomes" id="UP001642502"/>
    </source>
</evidence>
<evidence type="ECO:0000313" key="3">
    <source>
        <dbReference type="EMBL" id="CAK7265684.1"/>
    </source>
</evidence>
<keyword evidence="4" id="KW-1185">Reference proteome</keyword>
<feature type="compositionally biased region" description="Basic and acidic residues" evidence="1">
    <location>
        <begin position="79"/>
        <end position="93"/>
    </location>
</feature>
<feature type="transmembrane region" description="Helical" evidence="2">
    <location>
        <begin position="155"/>
        <end position="176"/>
    </location>
</feature>
<keyword evidence="2" id="KW-0812">Transmembrane</keyword>
<name>A0ABP0DBT6_9PEZI</name>
<protein>
    <recommendedName>
        <fullName evidence="5">Mitochondrial outer membrane protein OM14 C-terminal domain-containing protein</fullName>
    </recommendedName>
</protein>
<sequence length="217" mass="22891">MDSRLTGPVTAAAGLYQRLSYADIAAKGPKQTPEQAAAPQLPEIENTESIASTTSLPDVDSPDIQTIASEDAESVINALDKDESEQIARDASKQKAKASGSAKNAKEKAKKAAGKAKDKASAKAHEAEESAKRADRWLTSQFSTFEEDHPRAAQAVVVSNLLAVVGLGAFLGYRAWGLHEQGRLGWKSTAAGLAVLGAVGLAEGTFASYFYKGKKKE</sequence>